<reference evidence="4 5" key="1">
    <citation type="submission" date="2018-09" db="EMBL/GenBank/DDBJ databases">
        <title>Genome sequence and characterization of the bcs clusters for the production of nanocellulose from the low pH resistant strain Komagataeibacter medellinensis ID13488.</title>
        <authorList>
            <person name="Hernandez-Arriaga A.M."/>
            <person name="Del Cerro C."/>
            <person name="Urbina L."/>
            <person name="Eceiza A."/>
            <person name="Retegi A."/>
            <person name="Prieto M.A."/>
        </authorList>
    </citation>
    <scope>NUCLEOTIDE SEQUENCE [LARGE SCALE GENOMIC DNA]</scope>
    <source>
        <strain evidence="4 5">ID13488</strain>
        <plasmid evidence="4">pKM01</plasmid>
    </source>
</reference>
<keyword evidence="5" id="KW-1185">Reference proteome</keyword>
<accession>A0ABQ6VQS7</accession>
<protein>
    <submittedName>
        <fullName evidence="4">Phage major capsid protein</fullName>
    </submittedName>
</protein>
<sequence>MAFSIKELKRKVSQHKSRLKELADEICDADEKDEDSSDLTNEFDELKAKIAKLEENIKRKEEAEENSIDDDKDEDDVAPEKLHTPTIVKGQVGDKLNPAFGLGRKAVLGALNKTKGYDQAKKIFSNTFGVKEYEQKIKDLSSTSQPLVAPEYKGFIELVRAKTVIRDIANIIDMSTNGNVSIPRAIAGSTAEWVGEGQIIPSSAPDFDTVNLLWKKIAVTSSMTKELAMFGAFDVARYVSEDLARQLAIGEDASLINNTSRSETSPNGLMGYTTTSGNVLSATKNDFASINQALYGALSFIRGKNFSENLVWIMPVQTELFLRSISTALGIYPFADQMDRTGKLFGAEVRSTNLIPTNTGTGNNVGSIFLVDPNYLQFGTASSLESQVTDVGSLSDSTGKVTANAYAQDLILFKVTERLDFQLTLDNAAFRIDATAWALNPDGSVPYNPQNPNYAGSDASGAKGKTNPSSGTTTTPSGS</sequence>
<evidence type="ECO:0000313" key="4">
    <source>
        <dbReference type="EMBL" id="KAB8122227.1"/>
    </source>
</evidence>
<geneLocation type="plasmid" evidence="4">
    <name>pKM01</name>
</geneLocation>
<organism evidence="4 5">
    <name type="scientific">Komagataeibacter medellinensis</name>
    <dbReference type="NCBI Taxonomy" id="1177712"/>
    <lineage>
        <taxon>Bacteria</taxon>
        <taxon>Pseudomonadati</taxon>
        <taxon>Pseudomonadota</taxon>
        <taxon>Alphaproteobacteria</taxon>
        <taxon>Acetobacterales</taxon>
        <taxon>Acetobacteraceae</taxon>
        <taxon>Komagataeibacter</taxon>
    </lineage>
</organism>
<comment type="caution">
    <text evidence="4">The sequence shown here is derived from an EMBL/GenBank/DDBJ whole genome shotgun (WGS) entry which is preliminary data.</text>
</comment>
<keyword evidence="4" id="KW-0614">Plasmid</keyword>
<dbReference type="Gene3D" id="3.30.2400.10">
    <property type="entry name" value="Major capsid protein gp5"/>
    <property type="match status" value="1"/>
</dbReference>
<dbReference type="Proteomes" id="UP000427842">
    <property type="component" value="Unassembled WGS sequence"/>
</dbReference>
<evidence type="ECO:0000256" key="2">
    <source>
        <dbReference type="SAM" id="MobiDB-lite"/>
    </source>
</evidence>
<gene>
    <name evidence="4" type="ORF">D3W54_16080</name>
</gene>
<evidence type="ECO:0000256" key="1">
    <source>
        <dbReference type="ARBA" id="ARBA00004328"/>
    </source>
</evidence>
<dbReference type="NCBIfam" id="TIGR01554">
    <property type="entry name" value="major_cap_HK97"/>
    <property type="match status" value="1"/>
</dbReference>
<feature type="compositionally biased region" description="Acidic residues" evidence="2">
    <location>
        <begin position="63"/>
        <end position="77"/>
    </location>
</feature>
<dbReference type="InterPro" id="IPR024455">
    <property type="entry name" value="Phage_capsid"/>
</dbReference>
<dbReference type="RefSeq" id="WP_153467128.1">
    <property type="nucleotide sequence ID" value="NZ_CM018730.1"/>
</dbReference>
<dbReference type="SUPFAM" id="SSF56563">
    <property type="entry name" value="Major capsid protein gp5"/>
    <property type="match status" value="1"/>
</dbReference>
<feature type="domain" description="Phage capsid-like C-terminal" evidence="3">
    <location>
        <begin position="153"/>
        <end position="429"/>
    </location>
</feature>
<feature type="region of interest" description="Disordered" evidence="2">
    <location>
        <begin position="445"/>
        <end position="479"/>
    </location>
</feature>
<dbReference type="Pfam" id="PF05065">
    <property type="entry name" value="Phage_capsid"/>
    <property type="match status" value="1"/>
</dbReference>
<name>A0ABQ6VQS7_9PROT</name>
<dbReference type="InterPro" id="IPR054612">
    <property type="entry name" value="Phage_capsid-like_C"/>
</dbReference>
<evidence type="ECO:0000313" key="5">
    <source>
        <dbReference type="Proteomes" id="UP000427842"/>
    </source>
</evidence>
<proteinExistence type="predicted"/>
<feature type="region of interest" description="Disordered" evidence="2">
    <location>
        <begin position="56"/>
        <end position="78"/>
    </location>
</feature>
<evidence type="ECO:0000259" key="3">
    <source>
        <dbReference type="Pfam" id="PF05065"/>
    </source>
</evidence>
<dbReference type="EMBL" id="QYAZ01000004">
    <property type="protein sequence ID" value="KAB8122227.1"/>
    <property type="molecule type" value="Genomic_DNA"/>
</dbReference>
<feature type="compositionally biased region" description="Low complexity" evidence="2">
    <location>
        <begin position="468"/>
        <end position="479"/>
    </location>
</feature>
<comment type="subcellular location">
    <subcellularLocation>
        <location evidence="1">Virion</location>
    </subcellularLocation>
</comment>